<dbReference type="Pfam" id="PF07992">
    <property type="entry name" value="Pyr_redox_2"/>
    <property type="match status" value="1"/>
</dbReference>
<gene>
    <name evidence="6" type="ORF">FA13DRAFT_1759466</name>
</gene>
<dbReference type="STRING" id="71717.A0A4Y7RYX8"/>
<dbReference type="Gene3D" id="3.50.50.100">
    <property type="match status" value="1"/>
</dbReference>
<dbReference type="AlphaFoldDB" id="A0A4Y7RYX8"/>
<keyword evidence="2" id="KW-0285">Flavoprotein</keyword>
<dbReference type="OrthoDB" id="202203at2759"/>
<dbReference type="InterPro" id="IPR036188">
    <property type="entry name" value="FAD/NAD-bd_sf"/>
</dbReference>
<dbReference type="InterPro" id="IPR023753">
    <property type="entry name" value="FAD/NAD-binding_dom"/>
</dbReference>
<feature type="domain" description="FAD/NAD(P)-binding" evidence="5">
    <location>
        <begin position="4"/>
        <end position="314"/>
    </location>
</feature>
<reference evidence="6 7" key="1">
    <citation type="journal article" date="2019" name="Nat. Ecol. Evol.">
        <title>Megaphylogeny resolves global patterns of mushroom evolution.</title>
        <authorList>
            <person name="Varga T."/>
            <person name="Krizsan K."/>
            <person name="Foldi C."/>
            <person name="Dima B."/>
            <person name="Sanchez-Garcia M."/>
            <person name="Sanchez-Ramirez S."/>
            <person name="Szollosi G.J."/>
            <person name="Szarkandi J.G."/>
            <person name="Papp V."/>
            <person name="Albert L."/>
            <person name="Andreopoulos W."/>
            <person name="Angelini C."/>
            <person name="Antonin V."/>
            <person name="Barry K.W."/>
            <person name="Bougher N.L."/>
            <person name="Buchanan P."/>
            <person name="Buyck B."/>
            <person name="Bense V."/>
            <person name="Catcheside P."/>
            <person name="Chovatia M."/>
            <person name="Cooper J."/>
            <person name="Damon W."/>
            <person name="Desjardin D."/>
            <person name="Finy P."/>
            <person name="Geml J."/>
            <person name="Haridas S."/>
            <person name="Hughes K."/>
            <person name="Justo A."/>
            <person name="Karasinski D."/>
            <person name="Kautmanova I."/>
            <person name="Kiss B."/>
            <person name="Kocsube S."/>
            <person name="Kotiranta H."/>
            <person name="LaButti K.M."/>
            <person name="Lechner B.E."/>
            <person name="Liimatainen K."/>
            <person name="Lipzen A."/>
            <person name="Lukacs Z."/>
            <person name="Mihaltcheva S."/>
            <person name="Morgado L.N."/>
            <person name="Niskanen T."/>
            <person name="Noordeloos M.E."/>
            <person name="Ohm R.A."/>
            <person name="Ortiz-Santana B."/>
            <person name="Ovrebo C."/>
            <person name="Racz N."/>
            <person name="Riley R."/>
            <person name="Savchenko A."/>
            <person name="Shiryaev A."/>
            <person name="Soop K."/>
            <person name="Spirin V."/>
            <person name="Szebenyi C."/>
            <person name="Tomsovsky M."/>
            <person name="Tulloss R.E."/>
            <person name="Uehling J."/>
            <person name="Grigoriev I.V."/>
            <person name="Vagvolgyi C."/>
            <person name="Papp T."/>
            <person name="Martin F.M."/>
            <person name="Miettinen O."/>
            <person name="Hibbett D.S."/>
            <person name="Nagy L.G."/>
        </authorList>
    </citation>
    <scope>NUCLEOTIDE SEQUENCE [LARGE SCALE GENOMIC DNA]</scope>
    <source>
        <strain evidence="6 7">FP101781</strain>
    </source>
</reference>
<sequence length="399" mass="44097">MVKTIVVLGGGAAGVKVIRGLVAKLDPTIHRLILITSRPEYVNLISAIRLLVDPTTPHSNVFFPYTRLFGDFPGHIVQGTATSIEETKSEVGKIASRGWSDSFEALRELGEEERPMAGCGGIIALSTGAKVEYDVIILATGSAWEGMIAFPNDPQGYIKHVDTWRKRIRDAQDILIVGGGPVGIETAGEIKDVYPSKGVTILQGDRLLLNDVYPDKFRRDIQRRLERRGVEIILNDAVSGNPSTEKPIKTREGKELTCDLLITARGSGANTQYLKFLKPNVLTDRGYIKIMSTLEILYHPGMFALGDIVDWPEVKQLAKISMGHADVVVNNVVQYLNGEKMTHSYQGSRDFMAISNGRNGGSSFVGLWWGFVFGNRFTRWIKSRTLLVEQVRETLGLPE</sequence>
<evidence type="ECO:0000313" key="6">
    <source>
        <dbReference type="EMBL" id="TEB13960.1"/>
    </source>
</evidence>
<keyword evidence="4" id="KW-0560">Oxidoreductase</keyword>
<protein>
    <submittedName>
        <fullName evidence="6">FAD/NAD(P)-binding domain-containing protein</fullName>
    </submittedName>
</protein>
<dbReference type="PANTHER" id="PTHR43735:SF3">
    <property type="entry name" value="FERROPTOSIS SUPPRESSOR PROTEIN 1"/>
    <property type="match status" value="1"/>
</dbReference>
<evidence type="ECO:0000256" key="4">
    <source>
        <dbReference type="ARBA" id="ARBA00023002"/>
    </source>
</evidence>
<dbReference type="GO" id="GO:0005737">
    <property type="term" value="C:cytoplasm"/>
    <property type="evidence" value="ECO:0007669"/>
    <property type="project" value="TreeGrafter"/>
</dbReference>
<dbReference type="EMBL" id="QPFP01000406">
    <property type="protein sequence ID" value="TEB13960.1"/>
    <property type="molecule type" value="Genomic_DNA"/>
</dbReference>
<name>A0A4Y7RYX8_COPMI</name>
<evidence type="ECO:0000313" key="7">
    <source>
        <dbReference type="Proteomes" id="UP000298030"/>
    </source>
</evidence>
<dbReference type="PRINTS" id="PR00368">
    <property type="entry name" value="FADPNR"/>
</dbReference>
<dbReference type="PRINTS" id="PR00411">
    <property type="entry name" value="PNDRDTASEI"/>
</dbReference>
<comment type="similarity">
    <text evidence="1">Belongs to the FAD-dependent oxidoreductase family.</text>
</comment>
<dbReference type="SUPFAM" id="SSF51905">
    <property type="entry name" value="FAD/NAD(P)-binding domain"/>
    <property type="match status" value="2"/>
</dbReference>
<proteinExistence type="inferred from homology"/>
<organism evidence="6 7">
    <name type="scientific">Coprinellus micaceus</name>
    <name type="common">Glistening ink-cap mushroom</name>
    <name type="synonym">Coprinus micaceus</name>
    <dbReference type="NCBI Taxonomy" id="71717"/>
    <lineage>
        <taxon>Eukaryota</taxon>
        <taxon>Fungi</taxon>
        <taxon>Dikarya</taxon>
        <taxon>Basidiomycota</taxon>
        <taxon>Agaricomycotina</taxon>
        <taxon>Agaricomycetes</taxon>
        <taxon>Agaricomycetidae</taxon>
        <taxon>Agaricales</taxon>
        <taxon>Agaricineae</taxon>
        <taxon>Psathyrellaceae</taxon>
        <taxon>Coprinellus</taxon>
    </lineage>
</organism>
<dbReference type="Proteomes" id="UP000298030">
    <property type="component" value="Unassembled WGS sequence"/>
</dbReference>
<dbReference type="GO" id="GO:0050660">
    <property type="term" value="F:flavin adenine dinucleotide binding"/>
    <property type="evidence" value="ECO:0007669"/>
    <property type="project" value="TreeGrafter"/>
</dbReference>
<keyword evidence="3" id="KW-0274">FAD</keyword>
<dbReference type="PANTHER" id="PTHR43735">
    <property type="entry name" value="APOPTOSIS-INDUCING FACTOR 1"/>
    <property type="match status" value="1"/>
</dbReference>
<dbReference type="GO" id="GO:0004174">
    <property type="term" value="F:electron-transferring-flavoprotein dehydrogenase activity"/>
    <property type="evidence" value="ECO:0007669"/>
    <property type="project" value="TreeGrafter"/>
</dbReference>
<comment type="caution">
    <text evidence="6">The sequence shown here is derived from an EMBL/GenBank/DDBJ whole genome shotgun (WGS) entry which is preliminary data.</text>
</comment>
<evidence type="ECO:0000259" key="5">
    <source>
        <dbReference type="Pfam" id="PF07992"/>
    </source>
</evidence>
<evidence type="ECO:0000256" key="3">
    <source>
        <dbReference type="ARBA" id="ARBA00022827"/>
    </source>
</evidence>
<accession>A0A4Y7RYX8</accession>
<evidence type="ECO:0000256" key="1">
    <source>
        <dbReference type="ARBA" id="ARBA00006442"/>
    </source>
</evidence>
<keyword evidence="7" id="KW-1185">Reference proteome</keyword>
<evidence type="ECO:0000256" key="2">
    <source>
        <dbReference type="ARBA" id="ARBA00022630"/>
    </source>
</evidence>